<dbReference type="InterPro" id="IPR001647">
    <property type="entry name" value="HTH_TetR"/>
</dbReference>
<gene>
    <name evidence="7" type="ORF">AJ85_19885</name>
    <name evidence="6" type="ORF">BALCAV_0214690</name>
</gene>
<feature type="domain" description="HTH tetR-type" evidence="5">
    <location>
        <begin position="29"/>
        <end position="89"/>
    </location>
</feature>
<evidence type="ECO:0000256" key="1">
    <source>
        <dbReference type="ARBA" id="ARBA00023015"/>
    </source>
</evidence>
<dbReference type="PANTHER" id="PTHR30055:SF234">
    <property type="entry name" value="HTH-TYPE TRANSCRIPTIONAL REGULATOR BETI"/>
    <property type="match status" value="1"/>
</dbReference>
<dbReference type="EMBL" id="ALPT02000050">
    <property type="protein sequence ID" value="KGA96677.1"/>
    <property type="molecule type" value="Genomic_DNA"/>
</dbReference>
<evidence type="ECO:0000256" key="4">
    <source>
        <dbReference type="PROSITE-ProRule" id="PRU00335"/>
    </source>
</evidence>
<proteinExistence type="predicted"/>
<reference evidence="6 8" key="1">
    <citation type="journal article" date="2014" name="Genome Announc.">
        <title>Draft Genome Sequence of Bacillus alcalophilus AV1934, a Classic Alkaliphile Isolated from Human Feces in 1934.</title>
        <authorList>
            <person name="Attie O."/>
            <person name="Jayaprakash A."/>
            <person name="Shah H."/>
            <person name="Paulsen I.T."/>
            <person name="Morino M."/>
            <person name="Takahashi Y."/>
            <person name="Narumi I."/>
            <person name="Sachidanandam R."/>
            <person name="Satoh K."/>
            <person name="Ito M."/>
            <person name="Krulwich T.A."/>
        </authorList>
    </citation>
    <scope>NUCLEOTIDE SEQUENCE [LARGE SCALE GENOMIC DNA]</scope>
    <source>
        <strain evidence="6 8">AV1934</strain>
    </source>
</reference>
<dbReference type="AlphaFoldDB" id="A0A094YT87"/>
<dbReference type="Pfam" id="PF00440">
    <property type="entry name" value="TetR_N"/>
    <property type="match status" value="1"/>
</dbReference>
<dbReference type="PROSITE" id="PS50977">
    <property type="entry name" value="HTH_TETR_2"/>
    <property type="match status" value="1"/>
</dbReference>
<evidence type="ECO:0000313" key="7">
    <source>
        <dbReference type="EMBL" id="THG89046.1"/>
    </source>
</evidence>
<comment type="caution">
    <text evidence="6">The sequence shown here is derived from an EMBL/GenBank/DDBJ whole genome shotgun (WGS) entry which is preliminary data.</text>
</comment>
<organism evidence="6 8">
    <name type="scientific">Alkalihalobacillus alcalophilus ATCC 27647 = CGMCC 1.3604</name>
    <dbReference type="NCBI Taxonomy" id="1218173"/>
    <lineage>
        <taxon>Bacteria</taxon>
        <taxon>Bacillati</taxon>
        <taxon>Bacillota</taxon>
        <taxon>Bacilli</taxon>
        <taxon>Bacillales</taxon>
        <taxon>Bacillaceae</taxon>
        <taxon>Alkalihalobacillus</taxon>
    </lineage>
</organism>
<accession>A0A094YT87</accession>
<name>A0A094YT87_ALKAL</name>
<evidence type="ECO:0000256" key="2">
    <source>
        <dbReference type="ARBA" id="ARBA00023125"/>
    </source>
</evidence>
<dbReference type="Gene3D" id="1.10.357.10">
    <property type="entry name" value="Tetracycline Repressor, domain 2"/>
    <property type="match status" value="1"/>
</dbReference>
<dbReference type="OrthoDB" id="9780824at2"/>
<dbReference type="GO" id="GO:0003700">
    <property type="term" value="F:DNA-binding transcription factor activity"/>
    <property type="evidence" value="ECO:0007669"/>
    <property type="project" value="TreeGrafter"/>
</dbReference>
<evidence type="ECO:0000259" key="5">
    <source>
        <dbReference type="PROSITE" id="PS50977"/>
    </source>
</evidence>
<dbReference type="PRINTS" id="PR00455">
    <property type="entry name" value="HTHTETR"/>
</dbReference>
<dbReference type="EMBL" id="JALP01000269">
    <property type="protein sequence ID" value="THG89046.1"/>
    <property type="molecule type" value="Genomic_DNA"/>
</dbReference>
<evidence type="ECO:0000313" key="6">
    <source>
        <dbReference type="EMBL" id="KGA96677.1"/>
    </source>
</evidence>
<protein>
    <recommendedName>
        <fullName evidence="5">HTH tetR-type domain-containing protein</fullName>
    </recommendedName>
</protein>
<sequence length="221" mass="25567">MKEELDEKKELLHTVEMLKNGLDVEKKFTKSQLKIIQAATELFSTKGFENSSTIDIAKQAGVAEITIFRNFKSKNNLLFQLLAPVIANISKPTQIDESKYLLPEELIKDVVLERIRAFEEYDVEMNILIKESINHSEVREAVQHFISGPTKKAISSFLEDKMEKEYFRPVNNQAVVDLLYFSILGFVMNHYVLRVQPFSDNHEEAITTYLDFLLKGIYNKK</sequence>
<dbReference type="InterPro" id="IPR036271">
    <property type="entry name" value="Tet_transcr_reg_TetR-rel_C_sf"/>
</dbReference>
<dbReference type="Proteomes" id="UP000297014">
    <property type="component" value="Unassembled WGS sequence"/>
</dbReference>
<keyword evidence="8" id="KW-1185">Reference proteome</keyword>
<dbReference type="eggNOG" id="COG1309">
    <property type="taxonomic scope" value="Bacteria"/>
</dbReference>
<keyword evidence="2 4" id="KW-0238">DNA-binding</keyword>
<dbReference type="SUPFAM" id="SSF46689">
    <property type="entry name" value="Homeodomain-like"/>
    <property type="match status" value="1"/>
</dbReference>
<dbReference type="PANTHER" id="PTHR30055">
    <property type="entry name" value="HTH-TYPE TRANSCRIPTIONAL REGULATOR RUTR"/>
    <property type="match status" value="1"/>
</dbReference>
<evidence type="ECO:0000256" key="3">
    <source>
        <dbReference type="ARBA" id="ARBA00023163"/>
    </source>
</evidence>
<dbReference type="RefSeq" id="WP_003323657.1">
    <property type="nucleotide sequence ID" value="NZ_ALPT02000050.1"/>
</dbReference>
<keyword evidence="3" id="KW-0804">Transcription</keyword>
<dbReference type="Gene3D" id="1.10.10.60">
    <property type="entry name" value="Homeodomain-like"/>
    <property type="match status" value="1"/>
</dbReference>
<evidence type="ECO:0000313" key="8">
    <source>
        <dbReference type="Proteomes" id="UP000002754"/>
    </source>
</evidence>
<feature type="DNA-binding region" description="H-T-H motif" evidence="4">
    <location>
        <begin position="52"/>
        <end position="71"/>
    </location>
</feature>
<dbReference type="GO" id="GO:0000976">
    <property type="term" value="F:transcription cis-regulatory region binding"/>
    <property type="evidence" value="ECO:0007669"/>
    <property type="project" value="TreeGrafter"/>
</dbReference>
<dbReference type="InterPro" id="IPR009057">
    <property type="entry name" value="Homeodomain-like_sf"/>
</dbReference>
<keyword evidence="1" id="KW-0805">Transcription regulation</keyword>
<evidence type="ECO:0000313" key="9">
    <source>
        <dbReference type="Proteomes" id="UP000297014"/>
    </source>
</evidence>
<reference evidence="7 9" key="2">
    <citation type="submission" date="2014-01" db="EMBL/GenBank/DDBJ databases">
        <title>Draft genome sequencing of Bacillus alcalophilus CGMCC 1.3604.</title>
        <authorList>
            <person name="Yang J."/>
            <person name="Diao L."/>
            <person name="Yang S."/>
        </authorList>
    </citation>
    <scope>NUCLEOTIDE SEQUENCE [LARGE SCALE GENOMIC DNA]</scope>
    <source>
        <strain evidence="7 9">CGMCC 1.3604</strain>
    </source>
</reference>
<dbReference type="SUPFAM" id="SSF48498">
    <property type="entry name" value="Tetracyclin repressor-like, C-terminal domain"/>
    <property type="match status" value="1"/>
</dbReference>
<dbReference type="Proteomes" id="UP000002754">
    <property type="component" value="Unassembled WGS sequence"/>
</dbReference>
<dbReference type="InterPro" id="IPR050109">
    <property type="entry name" value="HTH-type_TetR-like_transc_reg"/>
</dbReference>